<keyword evidence="2" id="KW-0812">Transmembrane</keyword>
<dbReference type="EMBL" id="CABPRZ010000027">
    <property type="protein sequence ID" value="VVE52141.1"/>
    <property type="molecule type" value="Genomic_DNA"/>
</dbReference>
<feature type="compositionally biased region" description="Low complexity" evidence="1">
    <location>
        <begin position="32"/>
        <end position="41"/>
    </location>
</feature>
<feature type="transmembrane region" description="Helical" evidence="2">
    <location>
        <begin position="102"/>
        <end position="124"/>
    </location>
</feature>
<dbReference type="RefSeq" id="WP_150699434.1">
    <property type="nucleotide sequence ID" value="NZ_CABPRZ010000027.1"/>
</dbReference>
<dbReference type="OrthoDB" id="8943806at2"/>
<feature type="transmembrane region" description="Helical" evidence="2">
    <location>
        <begin position="78"/>
        <end position="96"/>
    </location>
</feature>
<keyword evidence="4" id="KW-1185">Reference proteome</keyword>
<proteinExistence type="predicted"/>
<organism evidence="3 4">
    <name type="scientific">Pandoraea terrae</name>
    <dbReference type="NCBI Taxonomy" id="1537710"/>
    <lineage>
        <taxon>Bacteria</taxon>
        <taxon>Pseudomonadati</taxon>
        <taxon>Pseudomonadota</taxon>
        <taxon>Betaproteobacteria</taxon>
        <taxon>Burkholderiales</taxon>
        <taxon>Burkholderiaceae</taxon>
        <taxon>Pandoraea</taxon>
    </lineage>
</organism>
<sequence>MLCTHCGGSLPAEITVDTPCPHCGKPVAAQPATPAVATPRPSTSVPPANPPPPGALPGAWLGLLASIAYVLKGAHPTLAVGILCLCAGLIAAFGARRRGKPAWPAFFTGLLPVGVALFFALLMLRPLFR</sequence>
<gene>
    <name evidence="3" type="ORF">PTE30175_04660</name>
</gene>
<protein>
    <submittedName>
        <fullName evidence="3">Uncharacterized protein</fullName>
    </submittedName>
</protein>
<dbReference type="AlphaFoldDB" id="A0A5E4YTK6"/>
<keyword evidence="2" id="KW-0472">Membrane</keyword>
<dbReference type="Proteomes" id="UP000414233">
    <property type="component" value="Unassembled WGS sequence"/>
</dbReference>
<accession>A0A5E4YTK6</accession>
<keyword evidence="2" id="KW-1133">Transmembrane helix</keyword>
<reference evidence="3 4" key="1">
    <citation type="submission" date="2019-08" db="EMBL/GenBank/DDBJ databases">
        <authorList>
            <person name="Peeters C."/>
        </authorList>
    </citation>
    <scope>NUCLEOTIDE SEQUENCE [LARGE SCALE GENOMIC DNA]</scope>
    <source>
        <strain evidence="3 4">LMG 30175</strain>
    </source>
</reference>
<name>A0A5E4YTK6_9BURK</name>
<evidence type="ECO:0000313" key="3">
    <source>
        <dbReference type="EMBL" id="VVE52141.1"/>
    </source>
</evidence>
<evidence type="ECO:0000256" key="1">
    <source>
        <dbReference type="SAM" id="MobiDB-lite"/>
    </source>
</evidence>
<evidence type="ECO:0000256" key="2">
    <source>
        <dbReference type="SAM" id="Phobius"/>
    </source>
</evidence>
<evidence type="ECO:0000313" key="4">
    <source>
        <dbReference type="Proteomes" id="UP000414233"/>
    </source>
</evidence>
<feature type="region of interest" description="Disordered" evidence="1">
    <location>
        <begin position="32"/>
        <end position="51"/>
    </location>
</feature>